<dbReference type="PANTHER" id="PTHR19229:SF209">
    <property type="entry name" value="ATP-BINDING CASSETTE SUB-FAMILY A MEMBER 5 ISOFORM X1"/>
    <property type="match status" value="1"/>
</dbReference>
<organism evidence="2 3">
    <name type="scientific">Araneus ventricosus</name>
    <name type="common">Orbweaver spider</name>
    <name type="synonym">Epeira ventricosa</name>
    <dbReference type="NCBI Taxonomy" id="182803"/>
    <lineage>
        <taxon>Eukaryota</taxon>
        <taxon>Metazoa</taxon>
        <taxon>Ecdysozoa</taxon>
        <taxon>Arthropoda</taxon>
        <taxon>Chelicerata</taxon>
        <taxon>Arachnida</taxon>
        <taxon>Araneae</taxon>
        <taxon>Araneomorphae</taxon>
        <taxon>Entelegynae</taxon>
        <taxon>Araneoidea</taxon>
        <taxon>Araneidae</taxon>
        <taxon>Araneus</taxon>
    </lineage>
</organism>
<dbReference type="GO" id="GO:0016020">
    <property type="term" value="C:membrane"/>
    <property type="evidence" value="ECO:0007669"/>
    <property type="project" value="InterPro"/>
</dbReference>
<dbReference type="Gene3D" id="3.40.50.300">
    <property type="entry name" value="P-loop containing nucleotide triphosphate hydrolases"/>
    <property type="match status" value="1"/>
</dbReference>
<protein>
    <submittedName>
        <fullName evidence="2">Retinal-specific ATP-binding cassette transporter</fullName>
    </submittedName>
</protein>
<comment type="caution">
    <text evidence="2">The sequence shown here is derived from an EMBL/GenBank/DDBJ whole genome shotgun (WGS) entry which is preliminary data.</text>
</comment>
<dbReference type="InterPro" id="IPR027417">
    <property type="entry name" value="P-loop_NTPase"/>
</dbReference>
<keyword evidence="3" id="KW-1185">Reference proteome</keyword>
<accession>A0A4Y2HHV6</accession>
<dbReference type="SUPFAM" id="SSF52540">
    <property type="entry name" value="P-loop containing nucleoside triphosphate hydrolases"/>
    <property type="match status" value="1"/>
</dbReference>
<dbReference type="GO" id="GO:0005524">
    <property type="term" value="F:ATP binding"/>
    <property type="evidence" value="ECO:0007669"/>
    <property type="project" value="UniProtKB-KW"/>
</dbReference>
<keyword evidence="2" id="KW-0547">Nucleotide-binding</keyword>
<evidence type="ECO:0000259" key="1">
    <source>
        <dbReference type="Pfam" id="PF00005"/>
    </source>
</evidence>
<reference evidence="2 3" key="1">
    <citation type="journal article" date="2019" name="Sci. Rep.">
        <title>Orb-weaving spider Araneus ventricosus genome elucidates the spidroin gene catalogue.</title>
        <authorList>
            <person name="Kono N."/>
            <person name="Nakamura H."/>
            <person name="Ohtoshi R."/>
            <person name="Moran D.A.P."/>
            <person name="Shinohara A."/>
            <person name="Yoshida Y."/>
            <person name="Fujiwara M."/>
            <person name="Mori M."/>
            <person name="Tomita M."/>
            <person name="Arakawa K."/>
        </authorList>
    </citation>
    <scope>NUCLEOTIDE SEQUENCE [LARGE SCALE GENOMIC DNA]</scope>
</reference>
<evidence type="ECO:0000313" key="3">
    <source>
        <dbReference type="Proteomes" id="UP000499080"/>
    </source>
</evidence>
<dbReference type="EMBL" id="BGPR01103027">
    <property type="protein sequence ID" value="GBM64966.1"/>
    <property type="molecule type" value="Genomic_DNA"/>
</dbReference>
<dbReference type="PANTHER" id="PTHR19229">
    <property type="entry name" value="ATP-BINDING CASSETTE TRANSPORTER SUBFAMILY A ABCA"/>
    <property type="match status" value="1"/>
</dbReference>
<evidence type="ECO:0000313" key="2">
    <source>
        <dbReference type="EMBL" id="GBM64966.1"/>
    </source>
</evidence>
<dbReference type="GO" id="GO:0016887">
    <property type="term" value="F:ATP hydrolysis activity"/>
    <property type="evidence" value="ECO:0007669"/>
    <property type="project" value="InterPro"/>
</dbReference>
<dbReference type="Proteomes" id="UP000499080">
    <property type="component" value="Unassembled WGS sequence"/>
</dbReference>
<dbReference type="OrthoDB" id="6435757at2759"/>
<dbReference type="GO" id="GO:0140359">
    <property type="term" value="F:ABC-type transporter activity"/>
    <property type="evidence" value="ECO:0007669"/>
    <property type="project" value="InterPro"/>
</dbReference>
<dbReference type="InterPro" id="IPR003439">
    <property type="entry name" value="ABC_transporter-like_ATP-bd"/>
</dbReference>
<feature type="non-terminal residue" evidence="2">
    <location>
        <position position="1"/>
    </location>
</feature>
<dbReference type="InterPro" id="IPR026082">
    <property type="entry name" value="ABCA"/>
</dbReference>
<keyword evidence="2" id="KW-0067">ATP-binding</keyword>
<feature type="domain" description="ABC transporter" evidence="1">
    <location>
        <begin position="4"/>
        <end position="91"/>
    </location>
</feature>
<proteinExistence type="predicted"/>
<dbReference type="Pfam" id="PF00005">
    <property type="entry name" value="ABC_tran"/>
    <property type="match status" value="1"/>
</dbReference>
<dbReference type="GO" id="GO:0005319">
    <property type="term" value="F:lipid transporter activity"/>
    <property type="evidence" value="ECO:0007669"/>
    <property type="project" value="TreeGrafter"/>
</dbReference>
<name>A0A4Y2HHV6_ARAVE</name>
<gene>
    <name evidence="2" type="primary">ABCA4</name>
    <name evidence="2" type="ORF">AVEN_61709_1</name>
</gene>
<sequence length="152" mass="16846">CDKKKKHQFLGYCPQKDALDGLLTPRQHLEIYAGLRGIHSSEVPKIIERSLKSLELDTHADRPVHKLSGGTKRKLCTAIATLGDPELVLLKEKEPRDHRPKSVYVHGSEGLHVSLGPPRLMVSAKDSGSRRQPIDILPVSVQAPTLLFIPLN</sequence>
<dbReference type="AlphaFoldDB" id="A0A4Y2HHV6"/>